<comment type="caution">
    <text evidence="2">The sequence shown here is derived from an EMBL/GenBank/DDBJ whole genome shotgun (WGS) entry which is preliminary data.</text>
</comment>
<dbReference type="GO" id="GO:0016787">
    <property type="term" value="F:hydrolase activity"/>
    <property type="evidence" value="ECO:0007669"/>
    <property type="project" value="UniProtKB-KW"/>
</dbReference>
<dbReference type="InterPro" id="IPR011042">
    <property type="entry name" value="6-blade_b-propeller_TolB-like"/>
</dbReference>
<reference evidence="3" key="1">
    <citation type="journal article" date="2019" name="Int. J. Syst. Evol. Microbiol.">
        <title>The Global Catalogue of Microorganisms (GCM) 10K type strain sequencing project: providing services to taxonomists for standard genome sequencing and annotation.</title>
        <authorList>
            <consortium name="The Broad Institute Genomics Platform"/>
            <consortium name="The Broad Institute Genome Sequencing Center for Infectious Disease"/>
            <person name="Wu L."/>
            <person name="Ma J."/>
        </authorList>
    </citation>
    <scope>NUCLEOTIDE SEQUENCE [LARGE SCALE GENOMIC DNA]</scope>
    <source>
        <strain evidence="3">CGMCC 1.12471</strain>
    </source>
</reference>
<dbReference type="EMBL" id="JBHUEA010000034">
    <property type="protein sequence ID" value="MFD1722958.1"/>
    <property type="molecule type" value="Genomic_DNA"/>
</dbReference>
<dbReference type="Pfam" id="PF00326">
    <property type="entry name" value="Peptidase_S9"/>
    <property type="match status" value="1"/>
</dbReference>
<sequence length="637" mass="67746">MERIEVLPHGEWPSPLDAAAVAGGSHAPDEARYVGDEVWWTEPVAAERRTALLRETPEGPEVVLEAPWNVRSGVHEYGGGAWTAIGSTVVFSHLGDHRLHRLDRPGAAPVPLTPADRGFRFGGLVPGLPGTVLAVRETRTGDGPGDVERDLVLVPLDGSAATAADAITSVVAGSRFLAQPRIAPDGRRLAWVAWDHPHMPWEAAEVRVGGLVDGRVTSWRVVAGGPGESALQPEWLQGGGLTLCSDRSGWWNLLRDGTGGPSPVVAEDRETGGPLWVLGQRWYLPLPDGGFLATSTLGGEEQRRIGPDGAWRVLRSDRSRTSWEDLRDGRALLVDSSAADPVSLWELDVAAGTFRLVRAGVEGLPREVFPPAERREVDGVHVVLHPPHLPGHRGPDGALPPYVVHVHGGPTSQAGVRLDPAIAYYTSRGIGVADVDYGGSTGYGRAYRERLDGQWGVVDVDDVLTVVRGLVAAGVADGERLAIEGGSAGGWTVLSALTRADDFAAGISRYGVADLVALAEDTHDFEARYLDGLVGPWPEAADVYAERAPINHVDGLSAPVLLLQGLDDRVVPPAQSRRFRDAAHERGIPHALLEFPGEGHGFRGTATLIAAQEAAISFLGQVLGFTPPGVPVLPLER</sequence>
<proteinExistence type="predicted"/>
<dbReference type="PANTHER" id="PTHR43056">
    <property type="entry name" value="PEPTIDASE S9 PROLYL OLIGOPEPTIDASE"/>
    <property type="match status" value="1"/>
</dbReference>
<dbReference type="PANTHER" id="PTHR43056:SF5">
    <property type="entry name" value="PEPTIDASE S9 PROLYL OLIGOPEPTIDASE CATALYTIC DOMAIN-CONTAINING PROTEIN"/>
    <property type="match status" value="1"/>
</dbReference>
<keyword evidence="3" id="KW-1185">Reference proteome</keyword>
<dbReference type="Proteomes" id="UP001597347">
    <property type="component" value="Unassembled WGS sequence"/>
</dbReference>
<evidence type="ECO:0000313" key="3">
    <source>
        <dbReference type="Proteomes" id="UP001597347"/>
    </source>
</evidence>
<dbReference type="SUPFAM" id="SSF82171">
    <property type="entry name" value="DPP6 N-terminal domain-like"/>
    <property type="match status" value="1"/>
</dbReference>
<gene>
    <name evidence="2" type="ORF">ACFSBI_15515</name>
</gene>
<dbReference type="RefSeq" id="WP_377936521.1">
    <property type="nucleotide sequence ID" value="NZ_JBHUEA010000034.1"/>
</dbReference>
<evidence type="ECO:0000259" key="1">
    <source>
        <dbReference type="Pfam" id="PF00326"/>
    </source>
</evidence>
<keyword evidence="2" id="KW-0378">Hydrolase</keyword>
<dbReference type="Gene3D" id="2.120.10.30">
    <property type="entry name" value="TolB, C-terminal domain"/>
    <property type="match status" value="1"/>
</dbReference>
<organism evidence="2 3">
    <name type="scientific">Amnibacterium endophyticum</name>
    <dbReference type="NCBI Taxonomy" id="2109337"/>
    <lineage>
        <taxon>Bacteria</taxon>
        <taxon>Bacillati</taxon>
        <taxon>Actinomycetota</taxon>
        <taxon>Actinomycetes</taxon>
        <taxon>Micrococcales</taxon>
        <taxon>Microbacteriaceae</taxon>
        <taxon>Amnibacterium</taxon>
    </lineage>
</organism>
<dbReference type="EC" id="3.4.-.-" evidence="2"/>
<protein>
    <submittedName>
        <fullName evidence="2">Alpha/beta hydrolase family protein</fullName>
        <ecNumber evidence="2">3.4.-.-</ecNumber>
    </submittedName>
</protein>
<name>A0ABW4LHL3_9MICO</name>
<dbReference type="InterPro" id="IPR029058">
    <property type="entry name" value="AB_hydrolase_fold"/>
</dbReference>
<dbReference type="InterPro" id="IPR001375">
    <property type="entry name" value="Peptidase_S9_cat"/>
</dbReference>
<feature type="domain" description="Peptidase S9 prolyl oligopeptidase catalytic" evidence="1">
    <location>
        <begin position="422"/>
        <end position="624"/>
    </location>
</feature>
<dbReference type="Gene3D" id="3.40.50.1820">
    <property type="entry name" value="alpha/beta hydrolase"/>
    <property type="match status" value="1"/>
</dbReference>
<evidence type="ECO:0000313" key="2">
    <source>
        <dbReference type="EMBL" id="MFD1722958.1"/>
    </source>
</evidence>
<dbReference type="SUPFAM" id="SSF53474">
    <property type="entry name" value="alpha/beta-Hydrolases"/>
    <property type="match status" value="1"/>
</dbReference>
<accession>A0ABW4LHL3</accession>
<dbReference type="InterPro" id="IPR050585">
    <property type="entry name" value="Xaa-Pro_dipeptidyl-ppase/CocE"/>
</dbReference>